<keyword evidence="2" id="KW-1185">Reference proteome</keyword>
<dbReference type="AlphaFoldDB" id="A0A168EIZ6"/>
<feature type="non-terminal residue" evidence="1">
    <location>
        <position position="1"/>
    </location>
</feature>
<gene>
    <name evidence="1" type="ORF">APZ42_003741</name>
</gene>
<evidence type="ECO:0000313" key="1">
    <source>
        <dbReference type="EMBL" id="KZS00099.1"/>
    </source>
</evidence>
<proteinExistence type="predicted"/>
<protein>
    <submittedName>
        <fullName evidence="1">Uncharacterized protein</fullName>
    </submittedName>
</protein>
<accession>A0A168EIZ6</accession>
<reference evidence="1 2" key="1">
    <citation type="submission" date="2016-03" db="EMBL/GenBank/DDBJ databases">
        <title>EvidentialGene: Evidence-directed Construction of Genes on Genomes.</title>
        <authorList>
            <person name="Gilbert D.G."/>
            <person name="Choi J.-H."/>
            <person name="Mockaitis K."/>
            <person name="Colbourne J."/>
            <person name="Pfrender M."/>
        </authorList>
    </citation>
    <scope>NUCLEOTIDE SEQUENCE [LARGE SCALE GENOMIC DNA]</scope>
    <source>
        <strain evidence="1 2">Xinb3</strain>
        <tissue evidence="1">Complete organism</tissue>
    </source>
</reference>
<sequence>TTCVFPVLVAYEIYWSQLAPLAWATCPRDGFRRGTLLNKK</sequence>
<evidence type="ECO:0000313" key="2">
    <source>
        <dbReference type="Proteomes" id="UP000076858"/>
    </source>
</evidence>
<dbReference type="EMBL" id="LRGB01011623">
    <property type="protein sequence ID" value="KZS00099.1"/>
    <property type="molecule type" value="Genomic_DNA"/>
</dbReference>
<comment type="caution">
    <text evidence="1">The sequence shown here is derived from an EMBL/GenBank/DDBJ whole genome shotgun (WGS) entry which is preliminary data.</text>
</comment>
<organism evidence="1 2">
    <name type="scientific">Daphnia magna</name>
    <dbReference type="NCBI Taxonomy" id="35525"/>
    <lineage>
        <taxon>Eukaryota</taxon>
        <taxon>Metazoa</taxon>
        <taxon>Ecdysozoa</taxon>
        <taxon>Arthropoda</taxon>
        <taxon>Crustacea</taxon>
        <taxon>Branchiopoda</taxon>
        <taxon>Diplostraca</taxon>
        <taxon>Cladocera</taxon>
        <taxon>Anomopoda</taxon>
        <taxon>Daphniidae</taxon>
        <taxon>Daphnia</taxon>
    </lineage>
</organism>
<dbReference type="Proteomes" id="UP000076858">
    <property type="component" value="Unassembled WGS sequence"/>
</dbReference>
<name>A0A168EIZ6_9CRUS</name>